<comment type="caution">
    <text evidence="2">The sequence shown here is derived from an EMBL/GenBank/DDBJ whole genome shotgun (WGS) entry which is preliminary data.</text>
</comment>
<name>A0A437JBD4_9SPHN</name>
<keyword evidence="3" id="KW-1185">Reference proteome</keyword>
<keyword evidence="1" id="KW-0472">Membrane</keyword>
<organism evidence="2 3">
    <name type="scientific">Sphingobium algorifonticola</name>
    <dbReference type="NCBI Taxonomy" id="2008318"/>
    <lineage>
        <taxon>Bacteria</taxon>
        <taxon>Pseudomonadati</taxon>
        <taxon>Pseudomonadota</taxon>
        <taxon>Alphaproteobacteria</taxon>
        <taxon>Sphingomonadales</taxon>
        <taxon>Sphingomonadaceae</taxon>
        <taxon>Sphingobium</taxon>
    </lineage>
</organism>
<feature type="transmembrane region" description="Helical" evidence="1">
    <location>
        <begin position="79"/>
        <end position="100"/>
    </location>
</feature>
<dbReference type="RefSeq" id="WP_127688765.1">
    <property type="nucleotide sequence ID" value="NZ_RZUL01000001.1"/>
</dbReference>
<evidence type="ECO:0000313" key="3">
    <source>
        <dbReference type="Proteomes" id="UP000282977"/>
    </source>
</evidence>
<accession>A0A437JBD4</accession>
<dbReference type="InterPro" id="IPR025597">
    <property type="entry name" value="DUF4345"/>
</dbReference>
<feature type="transmembrane region" description="Helical" evidence="1">
    <location>
        <begin position="106"/>
        <end position="126"/>
    </location>
</feature>
<evidence type="ECO:0000313" key="2">
    <source>
        <dbReference type="EMBL" id="RVT43229.1"/>
    </source>
</evidence>
<sequence length="136" mass="14281">MTALTGEKRLLQAVVALACVVPVVTGGMGIIAGPGWLRGVDAAPADLDSHFRYMSGIFFGVGLAFCTCVPAIEAKGERFRMLGAFVVIGGLARLWSLIAVGTPSTGHLLGLGMELGVVPCLMLWQASFVRRFSASR</sequence>
<keyword evidence="1" id="KW-1133">Transmembrane helix</keyword>
<dbReference type="Pfam" id="PF14248">
    <property type="entry name" value="DUF4345"/>
    <property type="match status" value="1"/>
</dbReference>
<proteinExistence type="predicted"/>
<dbReference type="Proteomes" id="UP000282977">
    <property type="component" value="Unassembled WGS sequence"/>
</dbReference>
<dbReference type="AlphaFoldDB" id="A0A437JBD4"/>
<keyword evidence="1" id="KW-0812">Transmembrane</keyword>
<feature type="transmembrane region" description="Helical" evidence="1">
    <location>
        <begin position="53"/>
        <end position="72"/>
    </location>
</feature>
<dbReference type="OrthoDB" id="7619515at2"/>
<gene>
    <name evidence="2" type="ORF">ENE74_00900</name>
</gene>
<reference evidence="2 3" key="1">
    <citation type="submission" date="2019-01" db="EMBL/GenBank/DDBJ databases">
        <authorList>
            <person name="Chen W.-M."/>
        </authorList>
    </citation>
    <scope>NUCLEOTIDE SEQUENCE [LARGE SCALE GENOMIC DNA]</scope>
    <source>
        <strain evidence="2 3">TLA-22</strain>
    </source>
</reference>
<evidence type="ECO:0000256" key="1">
    <source>
        <dbReference type="SAM" id="Phobius"/>
    </source>
</evidence>
<dbReference type="EMBL" id="RZUL01000001">
    <property type="protein sequence ID" value="RVT43229.1"/>
    <property type="molecule type" value="Genomic_DNA"/>
</dbReference>
<protein>
    <submittedName>
        <fullName evidence="2">DUF4345 domain-containing protein</fullName>
    </submittedName>
</protein>